<name>A0A067D3C0_CITSI</name>
<dbReference type="Proteomes" id="UP000027120">
    <property type="component" value="Unassembled WGS sequence"/>
</dbReference>
<accession>A0A067D3C0</accession>
<evidence type="ECO:0000256" key="1">
    <source>
        <dbReference type="SAM" id="MobiDB-lite"/>
    </source>
</evidence>
<sequence>MRKLGRQIGAFSGFTEFGPTTEN</sequence>
<evidence type="ECO:0000313" key="2">
    <source>
        <dbReference type="EMBL" id="KDO37288.1"/>
    </source>
</evidence>
<dbReference type="AlphaFoldDB" id="A0A067D3C0"/>
<dbReference type="EMBL" id="KK791225">
    <property type="protein sequence ID" value="KDO37288.1"/>
    <property type="molecule type" value="Genomic_DNA"/>
</dbReference>
<feature type="non-terminal residue" evidence="2">
    <location>
        <position position="23"/>
    </location>
</feature>
<evidence type="ECO:0000313" key="3">
    <source>
        <dbReference type="Proteomes" id="UP000027120"/>
    </source>
</evidence>
<feature type="region of interest" description="Disordered" evidence="1">
    <location>
        <begin position="1"/>
        <end position="23"/>
    </location>
</feature>
<keyword evidence="3" id="KW-1185">Reference proteome</keyword>
<proteinExistence type="predicted"/>
<protein>
    <submittedName>
        <fullName evidence="2">Uncharacterized protein</fullName>
    </submittedName>
</protein>
<organism evidence="2 3">
    <name type="scientific">Citrus sinensis</name>
    <name type="common">Sweet orange</name>
    <name type="synonym">Citrus aurantium var. sinensis</name>
    <dbReference type="NCBI Taxonomy" id="2711"/>
    <lineage>
        <taxon>Eukaryota</taxon>
        <taxon>Viridiplantae</taxon>
        <taxon>Streptophyta</taxon>
        <taxon>Embryophyta</taxon>
        <taxon>Tracheophyta</taxon>
        <taxon>Spermatophyta</taxon>
        <taxon>Magnoliopsida</taxon>
        <taxon>eudicotyledons</taxon>
        <taxon>Gunneridae</taxon>
        <taxon>Pentapetalae</taxon>
        <taxon>rosids</taxon>
        <taxon>malvids</taxon>
        <taxon>Sapindales</taxon>
        <taxon>Rutaceae</taxon>
        <taxon>Aurantioideae</taxon>
        <taxon>Citrus</taxon>
    </lineage>
</organism>
<gene>
    <name evidence="2" type="ORF">CISIN_1g0396142mg</name>
</gene>
<reference evidence="2 3" key="1">
    <citation type="submission" date="2014-04" db="EMBL/GenBank/DDBJ databases">
        <authorList>
            <consortium name="International Citrus Genome Consortium"/>
            <person name="Gmitter F."/>
            <person name="Chen C."/>
            <person name="Farmerie W."/>
            <person name="Harkins T."/>
            <person name="Desany B."/>
            <person name="Mohiuddin M."/>
            <person name="Kodira C."/>
            <person name="Borodovsky M."/>
            <person name="Lomsadze A."/>
            <person name="Burns P."/>
            <person name="Jenkins J."/>
            <person name="Prochnik S."/>
            <person name="Shu S."/>
            <person name="Chapman J."/>
            <person name="Pitluck S."/>
            <person name="Schmutz J."/>
            <person name="Rokhsar D."/>
        </authorList>
    </citation>
    <scope>NUCLEOTIDE SEQUENCE</scope>
</reference>